<comment type="cofactor">
    <cofactor evidence="13">
        <name>Zn(2+)</name>
        <dbReference type="ChEBI" id="CHEBI:29105"/>
    </cofactor>
    <text evidence="13">Binds 2 Zn(2+) ions per monomer.</text>
</comment>
<feature type="repeat" description="CXXCXGXG motif" evidence="13">
    <location>
        <begin position="186"/>
        <end position="193"/>
    </location>
</feature>
<keyword evidence="8 13" id="KW-0862">Zinc</keyword>
<dbReference type="GO" id="GO:0005524">
    <property type="term" value="F:ATP binding"/>
    <property type="evidence" value="ECO:0007669"/>
    <property type="project" value="InterPro"/>
</dbReference>
<feature type="binding site" evidence="13">
    <location>
        <position position="200"/>
    </location>
    <ligand>
        <name>Zn(2+)</name>
        <dbReference type="ChEBI" id="CHEBI:29105"/>
        <label>1</label>
    </ligand>
</feature>
<evidence type="ECO:0000256" key="10">
    <source>
        <dbReference type="ARBA" id="ARBA00023186"/>
    </source>
</evidence>
<gene>
    <name evidence="13 17" type="primary">dnaJ</name>
    <name evidence="17" type="ORF">J8641_06670</name>
</gene>
<dbReference type="RefSeq" id="WP_107919405.1">
    <property type="nucleotide sequence ID" value="NZ_JAGJWT010000004.1"/>
</dbReference>
<feature type="zinc finger region" description="CR-type" evidence="14">
    <location>
        <begin position="134"/>
        <end position="212"/>
    </location>
</feature>
<dbReference type="GO" id="GO:0008270">
    <property type="term" value="F:zinc ion binding"/>
    <property type="evidence" value="ECO:0007669"/>
    <property type="project" value="UniProtKB-UniRule"/>
</dbReference>
<dbReference type="PRINTS" id="PR00625">
    <property type="entry name" value="JDOMAIN"/>
</dbReference>
<evidence type="ECO:0000259" key="16">
    <source>
        <dbReference type="PROSITE" id="PS51188"/>
    </source>
</evidence>
<feature type="domain" description="J" evidence="15">
    <location>
        <begin position="5"/>
        <end position="70"/>
    </location>
</feature>
<dbReference type="SUPFAM" id="SSF49493">
    <property type="entry name" value="HSP40/DnaJ peptide-binding domain"/>
    <property type="match status" value="2"/>
</dbReference>
<dbReference type="CDD" id="cd10719">
    <property type="entry name" value="DnaJ_zf"/>
    <property type="match status" value="1"/>
</dbReference>
<evidence type="ECO:0000256" key="4">
    <source>
        <dbReference type="ARBA" id="ARBA00022705"/>
    </source>
</evidence>
<evidence type="ECO:0000256" key="11">
    <source>
        <dbReference type="ARBA" id="ARBA00061004"/>
    </source>
</evidence>
<dbReference type="FunFam" id="2.10.230.10:FF:000002">
    <property type="entry name" value="Molecular chaperone DnaJ"/>
    <property type="match status" value="1"/>
</dbReference>
<dbReference type="HAMAP" id="MF_01152">
    <property type="entry name" value="DnaJ"/>
    <property type="match status" value="1"/>
</dbReference>
<evidence type="ECO:0000256" key="7">
    <source>
        <dbReference type="ARBA" id="ARBA00022771"/>
    </source>
</evidence>
<dbReference type="Pfam" id="PF00226">
    <property type="entry name" value="DnaJ"/>
    <property type="match status" value="1"/>
</dbReference>
<sequence>MSDQDFYTTLGVSRTASEDEIKKAYRKLAMKYHPDRNQGNKEAEEKFKEVQKAYDTLSDKQKRAMYDQYGHAAFEQGAGAGAGGFGGFGGAQGFDFSDIFSQMFGGGGGARQQNYQGADLQYSVEISLEEAAKGVKKRLTIPTYEECDVCHGSGAKPGTSATTCSTCRGSGTVHIRQAIFQMQQTCHVCHGSGKEIKDPCLKCRGEGRVKAGKTVEVDIPAGIDDGQRIRLSGEGEPGRNGAPAGDLYISVHVKAHKIFERNGLDLHCELPISFTVAALGGEVEVPTLDGKVKLNIPKETQTGRRMRVKGKGIKSLRSSATGDLYCHVLVETPVNLTDRQKELLEEFEKISTGMERSQTPRKKSFWDKVGDLFD</sequence>
<dbReference type="CDD" id="cd06257">
    <property type="entry name" value="DnaJ"/>
    <property type="match status" value="1"/>
</dbReference>
<dbReference type="AlphaFoldDB" id="A0A9X0ZTR4"/>
<dbReference type="SUPFAM" id="SSF57938">
    <property type="entry name" value="DnaJ/Hsp40 cysteine-rich domain"/>
    <property type="match status" value="1"/>
</dbReference>
<dbReference type="GO" id="GO:0042026">
    <property type="term" value="P:protein refolding"/>
    <property type="evidence" value="ECO:0007669"/>
    <property type="project" value="TreeGrafter"/>
</dbReference>
<dbReference type="InterPro" id="IPR002939">
    <property type="entry name" value="DnaJ_C"/>
</dbReference>
<name>A0A9X0ZTR4_NEIEL</name>
<feature type="binding site" evidence="13">
    <location>
        <position position="167"/>
    </location>
    <ligand>
        <name>Zn(2+)</name>
        <dbReference type="ChEBI" id="CHEBI:29105"/>
        <label>2</label>
    </ligand>
</feature>
<dbReference type="NCBIfam" id="TIGR02349">
    <property type="entry name" value="DnaJ_bact"/>
    <property type="match status" value="1"/>
</dbReference>
<dbReference type="GO" id="GO:0051082">
    <property type="term" value="F:unfolded protein binding"/>
    <property type="evidence" value="ECO:0007669"/>
    <property type="project" value="UniProtKB-UniRule"/>
</dbReference>
<dbReference type="InterPro" id="IPR036869">
    <property type="entry name" value="J_dom_sf"/>
</dbReference>
<comment type="caution">
    <text evidence="17">The sequence shown here is derived from an EMBL/GenBank/DDBJ whole genome shotgun (WGS) entry which is preliminary data.</text>
</comment>
<dbReference type="Proteomes" id="UP000708805">
    <property type="component" value="Unassembled WGS sequence"/>
</dbReference>
<dbReference type="Gene3D" id="2.60.260.20">
    <property type="entry name" value="Urease metallochaperone UreE, N-terminal domain"/>
    <property type="match status" value="2"/>
</dbReference>
<dbReference type="FunFam" id="1.10.287.110:FF:000031">
    <property type="entry name" value="Molecular chaperone DnaJ"/>
    <property type="match status" value="1"/>
</dbReference>
<keyword evidence="17" id="KW-0560">Oxidoreductase</keyword>
<comment type="similarity">
    <text evidence="11 13">Belongs to the DnaJ family.</text>
</comment>
<dbReference type="Gene3D" id="2.10.230.10">
    <property type="entry name" value="Heat shock protein DnaJ, cysteine-rich domain"/>
    <property type="match status" value="1"/>
</dbReference>
<comment type="subcellular location">
    <subcellularLocation>
        <location evidence="1 13">Cytoplasm</location>
    </subcellularLocation>
</comment>
<dbReference type="InterPro" id="IPR012724">
    <property type="entry name" value="DnaJ"/>
</dbReference>
<feature type="repeat" description="CXXCXGXG motif" evidence="13">
    <location>
        <begin position="147"/>
        <end position="154"/>
    </location>
</feature>
<evidence type="ECO:0000256" key="8">
    <source>
        <dbReference type="ARBA" id="ARBA00022833"/>
    </source>
</evidence>
<dbReference type="EMBL" id="JAGJWT010000004">
    <property type="protein sequence ID" value="MBS9340499.1"/>
    <property type="molecule type" value="Genomic_DNA"/>
</dbReference>
<evidence type="ECO:0000313" key="18">
    <source>
        <dbReference type="Proteomes" id="UP000708805"/>
    </source>
</evidence>
<accession>A0A9X0ZTR4</accession>
<keyword evidence="6 13" id="KW-0677">Repeat</keyword>
<dbReference type="FunFam" id="2.60.260.20:FF:000004">
    <property type="entry name" value="Molecular chaperone DnaJ"/>
    <property type="match status" value="1"/>
</dbReference>
<dbReference type="GO" id="GO:0031072">
    <property type="term" value="F:heat shock protein binding"/>
    <property type="evidence" value="ECO:0007669"/>
    <property type="project" value="InterPro"/>
</dbReference>
<keyword evidence="3 13" id="KW-0963">Cytoplasm</keyword>
<dbReference type="PROSITE" id="PS51188">
    <property type="entry name" value="ZF_CR"/>
    <property type="match status" value="1"/>
</dbReference>
<feature type="binding site" evidence="13">
    <location>
        <position position="203"/>
    </location>
    <ligand>
        <name>Zn(2+)</name>
        <dbReference type="ChEBI" id="CHEBI:29105"/>
        <label>1</label>
    </ligand>
</feature>
<comment type="function">
    <text evidence="13">Participates actively in the response to hyperosmotic and heat shock by preventing the aggregation of stress-denatured proteins and by disaggregating proteins, also in an autonomous, DnaK-independent fashion. Unfolded proteins bind initially to DnaJ; upon interaction with the DnaJ-bound protein, DnaK hydrolyzes its bound ATP, resulting in the formation of a stable complex. GrpE releases ADP from DnaK; ATP binding to DnaK triggers the release of the substrate protein, thus completing the reaction cycle. Several rounds of ATP-dependent interactions between DnaJ, DnaK and GrpE are required for fully efficient folding. Also involved, together with DnaK and GrpE, in the DNA replication of plasmids through activation of initiation proteins.</text>
</comment>
<keyword evidence="4 13" id="KW-0235">DNA replication</keyword>
<feature type="binding site" evidence="13">
    <location>
        <position position="150"/>
    </location>
    <ligand>
        <name>Zn(2+)</name>
        <dbReference type="ChEBI" id="CHEBI:29105"/>
        <label>1</label>
    </ligand>
</feature>
<dbReference type="SMART" id="SM00271">
    <property type="entry name" value="DnaJ"/>
    <property type="match status" value="1"/>
</dbReference>
<dbReference type="NCBIfam" id="NF008035">
    <property type="entry name" value="PRK10767.1"/>
    <property type="match status" value="1"/>
</dbReference>
<feature type="binding site" evidence="13">
    <location>
        <position position="189"/>
    </location>
    <ligand>
        <name>Zn(2+)</name>
        <dbReference type="ChEBI" id="CHEBI:29105"/>
        <label>2</label>
    </ligand>
</feature>
<feature type="binding site" evidence="13">
    <location>
        <position position="147"/>
    </location>
    <ligand>
        <name>Zn(2+)</name>
        <dbReference type="ChEBI" id="CHEBI:29105"/>
        <label>1</label>
    </ligand>
</feature>
<reference evidence="17" key="1">
    <citation type="submission" date="2021-04" db="EMBL/GenBank/DDBJ databases">
        <title>Genomic characterization of endocarditis-associated Neisseria elongata subsp. nitroreducens.</title>
        <authorList>
            <person name="Schorner M."/>
            <person name="Passarelli-Araujo H."/>
            <person name="Scheffer M."/>
            <person name="Barazzetti F."/>
            <person name="Martins J."/>
            <person name="Machado H."/>
            <person name="Palmeiro J."/>
            <person name="Bazzo M."/>
        </authorList>
    </citation>
    <scope>NUCLEOTIDE SEQUENCE</scope>
    <source>
        <strain evidence="17">Nel_M001</strain>
    </source>
</reference>
<proteinExistence type="inferred from homology"/>
<evidence type="ECO:0000313" key="17">
    <source>
        <dbReference type="EMBL" id="MBS9340499.1"/>
    </source>
</evidence>
<dbReference type="Gene3D" id="1.10.287.110">
    <property type="entry name" value="DnaJ domain"/>
    <property type="match status" value="1"/>
</dbReference>
<dbReference type="PROSITE" id="PS00636">
    <property type="entry name" value="DNAJ_1"/>
    <property type="match status" value="1"/>
</dbReference>
<dbReference type="InterPro" id="IPR001305">
    <property type="entry name" value="HSP_DnaJ_Cys-rich_dom"/>
</dbReference>
<dbReference type="GO" id="GO:0005737">
    <property type="term" value="C:cytoplasm"/>
    <property type="evidence" value="ECO:0007669"/>
    <property type="project" value="UniProtKB-SubCell"/>
</dbReference>
<feature type="domain" description="CR-type" evidence="16">
    <location>
        <begin position="134"/>
        <end position="212"/>
    </location>
</feature>
<protein>
    <recommendedName>
        <fullName evidence="12 13">Chaperone protein DnaJ</fullName>
    </recommendedName>
</protein>
<evidence type="ECO:0000256" key="13">
    <source>
        <dbReference type="HAMAP-Rule" id="MF_01152"/>
    </source>
</evidence>
<organism evidence="17 18">
    <name type="scientific">Neisseria elongata subsp. nitroreducens</name>
    <dbReference type="NCBI Taxonomy" id="90367"/>
    <lineage>
        <taxon>Bacteria</taxon>
        <taxon>Pseudomonadati</taxon>
        <taxon>Pseudomonadota</taxon>
        <taxon>Betaproteobacteria</taxon>
        <taxon>Neisseriales</taxon>
        <taxon>Neisseriaceae</taxon>
        <taxon>Neisseria</taxon>
    </lineage>
</organism>
<evidence type="ECO:0000256" key="14">
    <source>
        <dbReference type="PROSITE-ProRule" id="PRU00546"/>
    </source>
</evidence>
<dbReference type="PANTHER" id="PTHR43096">
    <property type="entry name" value="DNAJ HOMOLOG 1, MITOCHONDRIAL-RELATED"/>
    <property type="match status" value="1"/>
</dbReference>
<dbReference type="PROSITE" id="PS50076">
    <property type="entry name" value="DNAJ_2"/>
    <property type="match status" value="1"/>
</dbReference>
<dbReference type="InterPro" id="IPR036410">
    <property type="entry name" value="HSP_DnaJ_Cys-rich_dom_sf"/>
</dbReference>
<keyword evidence="5 13" id="KW-0479">Metal-binding</keyword>
<dbReference type="GO" id="GO:0016491">
    <property type="term" value="F:oxidoreductase activity"/>
    <property type="evidence" value="ECO:0007669"/>
    <property type="project" value="UniProtKB-KW"/>
</dbReference>
<evidence type="ECO:0000259" key="15">
    <source>
        <dbReference type="PROSITE" id="PS50076"/>
    </source>
</evidence>
<keyword evidence="9 13" id="KW-0346">Stress response</keyword>
<dbReference type="InterPro" id="IPR001623">
    <property type="entry name" value="DnaJ_domain"/>
</dbReference>
<dbReference type="Pfam" id="PF01556">
    <property type="entry name" value="DnaJ_C"/>
    <property type="match status" value="1"/>
</dbReference>
<evidence type="ECO:0000256" key="2">
    <source>
        <dbReference type="ARBA" id="ARBA00011738"/>
    </source>
</evidence>
<dbReference type="Pfam" id="PF00684">
    <property type="entry name" value="DnaJ_CXXCXGXG"/>
    <property type="match status" value="1"/>
</dbReference>
<dbReference type="SUPFAM" id="SSF46565">
    <property type="entry name" value="Chaperone J-domain"/>
    <property type="match status" value="1"/>
</dbReference>
<comment type="domain">
    <text evidence="13">The J domain is necessary and sufficient to stimulate DnaK ATPase activity. Zinc center 1 plays an important role in the autonomous, DnaK-independent chaperone activity of DnaJ. Zinc center 2 is essential for interaction with DnaK and for DnaJ activity.</text>
</comment>
<evidence type="ECO:0000256" key="5">
    <source>
        <dbReference type="ARBA" id="ARBA00022723"/>
    </source>
</evidence>
<dbReference type="PANTHER" id="PTHR43096:SF48">
    <property type="entry name" value="CHAPERONE PROTEIN DNAJ"/>
    <property type="match status" value="1"/>
</dbReference>
<feature type="repeat" description="CXXCXGXG motif" evidence="13">
    <location>
        <begin position="200"/>
        <end position="207"/>
    </location>
</feature>
<evidence type="ECO:0000256" key="6">
    <source>
        <dbReference type="ARBA" id="ARBA00022737"/>
    </source>
</evidence>
<dbReference type="InterPro" id="IPR018253">
    <property type="entry name" value="DnaJ_domain_CS"/>
</dbReference>
<evidence type="ECO:0000256" key="3">
    <source>
        <dbReference type="ARBA" id="ARBA00022490"/>
    </source>
</evidence>
<evidence type="ECO:0000256" key="12">
    <source>
        <dbReference type="ARBA" id="ARBA00067609"/>
    </source>
</evidence>
<dbReference type="InterPro" id="IPR008971">
    <property type="entry name" value="HSP40/DnaJ_pept-bd"/>
</dbReference>
<feature type="repeat" description="CXXCXGXG motif" evidence="13">
    <location>
        <begin position="164"/>
        <end position="171"/>
    </location>
</feature>
<keyword evidence="7 13" id="KW-0863">Zinc-finger</keyword>
<dbReference type="GO" id="GO:0006260">
    <property type="term" value="P:DNA replication"/>
    <property type="evidence" value="ECO:0007669"/>
    <property type="project" value="UniProtKB-KW"/>
</dbReference>
<evidence type="ECO:0000256" key="1">
    <source>
        <dbReference type="ARBA" id="ARBA00004496"/>
    </source>
</evidence>
<keyword evidence="10 13" id="KW-0143">Chaperone</keyword>
<evidence type="ECO:0000256" key="9">
    <source>
        <dbReference type="ARBA" id="ARBA00023016"/>
    </source>
</evidence>
<dbReference type="GO" id="GO:0009408">
    <property type="term" value="P:response to heat"/>
    <property type="evidence" value="ECO:0007669"/>
    <property type="project" value="InterPro"/>
</dbReference>
<feature type="binding site" evidence="13">
    <location>
        <position position="186"/>
    </location>
    <ligand>
        <name>Zn(2+)</name>
        <dbReference type="ChEBI" id="CHEBI:29105"/>
        <label>2</label>
    </ligand>
</feature>
<dbReference type="CDD" id="cd10747">
    <property type="entry name" value="DnaJ_C"/>
    <property type="match status" value="1"/>
</dbReference>
<comment type="subunit">
    <text evidence="2 13">Homodimer.</text>
</comment>
<feature type="binding site" evidence="13">
    <location>
        <position position="164"/>
    </location>
    <ligand>
        <name>Zn(2+)</name>
        <dbReference type="ChEBI" id="CHEBI:29105"/>
        <label>2</label>
    </ligand>
</feature>